<evidence type="ECO:0000256" key="1">
    <source>
        <dbReference type="SAM" id="MobiDB-lite"/>
    </source>
</evidence>
<evidence type="ECO:0000313" key="2">
    <source>
        <dbReference type="EMBL" id="MPC84025.1"/>
    </source>
</evidence>
<feature type="region of interest" description="Disordered" evidence="1">
    <location>
        <begin position="1"/>
        <end position="65"/>
    </location>
</feature>
<name>A0A5B7INK7_PORTR</name>
<reference evidence="2 3" key="1">
    <citation type="submission" date="2019-05" db="EMBL/GenBank/DDBJ databases">
        <title>Another draft genome of Portunus trituberculatus and its Hox gene families provides insights of decapod evolution.</title>
        <authorList>
            <person name="Jeong J.-H."/>
            <person name="Song I."/>
            <person name="Kim S."/>
            <person name="Choi T."/>
            <person name="Kim D."/>
            <person name="Ryu S."/>
            <person name="Kim W."/>
        </authorList>
    </citation>
    <scope>NUCLEOTIDE SEQUENCE [LARGE SCALE GENOMIC DNA]</scope>
    <source>
        <tissue evidence="2">Muscle</tissue>
    </source>
</reference>
<sequence length="94" mass="10442">MDGVERRERGGEWRRRGGNGKGSRVSSSPSGHELTGHSNDLINMGGVTSTGFPQGSAPRGKEVRDKNINVHQDGFHDYQRLLLLFIYVFFPPDT</sequence>
<feature type="compositionally biased region" description="Polar residues" evidence="1">
    <location>
        <begin position="24"/>
        <end position="53"/>
    </location>
</feature>
<keyword evidence="3" id="KW-1185">Reference proteome</keyword>
<evidence type="ECO:0000313" key="3">
    <source>
        <dbReference type="Proteomes" id="UP000324222"/>
    </source>
</evidence>
<dbReference type="AlphaFoldDB" id="A0A5B7INK7"/>
<gene>
    <name evidence="2" type="ORF">E2C01_078749</name>
</gene>
<dbReference type="EMBL" id="VSRR010064224">
    <property type="protein sequence ID" value="MPC84025.1"/>
    <property type="molecule type" value="Genomic_DNA"/>
</dbReference>
<comment type="caution">
    <text evidence="2">The sequence shown here is derived from an EMBL/GenBank/DDBJ whole genome shotgun (WGS) entry which is preliminary data.</text>
</comment>
<dbReference type="Proteomes" id="UP000324222">
    <property type="component" value="Unassembled WGS sequence"/>
</dbReference>
<organism evidence="2 3">
    <name type="scientific">Portunus trituberculatus</name>
    <name type="common">Swimming crab</name>
    <name type="synonym">Neptunus trituberculatus</name>
    <dbReference type="NCBI Taxonomy" id="210409"/>
    <lineage>
        <taxon>Eukaryota</taxon>
        <taxon>Metazoa</taxon>
        <taxon>Ecdysozoa</taxon>
        <taxon>Arthropoda</taxon>
        <taxon>Crustacea</taxon>
        <taxon>Multicrustacea</taxon>
        <taxon>Malacostraca</taxon>
        <taxon>Eumalacostraca</taxon>
        <taxon>Eucarida</taxon>
        <taxon>Decapoda</taxon>
        <taxon>Pleocyemata</taxon>
        <taxon>Brachyura</taxon>
        <taxon>Eubrachyura</taxon>
        <taxon>Portunoidea</taxon>
        <taxon>Portunidae</taxon>
        <taxon>Portuninae</taxon>
        <taxon>Portunus</taxon>
    </lineage>
</organism>
<feature type="compositionally biased region" description="Basic and acidic residues" evidence="1">
    <location>
        <begin position="1"/>
        <end position="15"/>
    </location>
</feature>
<accession>A0A5B7INK7</accession>
<proteinExistence type="predicted"/>
<protein>
    <submittedName>
        <fullName evidence="2">Uncharacterized protein</fullName>
    </submittedName>
</protein>